<dbReference type="Pfam" id="PF00190">
    <property type="entry name" value="Cupin_1"/>
    <property type="match status" value="1"/>
</dbReference>
<name>A0AAD9TRR7_9ROSI</name>
<dbReference type="Gene3D" id="2.60.120.10">
    <property type="entry name" value="Jelly Rolls"/>
    <property type="match status" value="1"/>
</dbReference>
<evidence type="ECO:0000259" key="15">
    <source>
        <dbReference type="SMART" id="SM00835"/>
    </source>
</evidence>
<comment type="function">
    <text evidence="1">May play a role in plant defense. Probably has no oxalate oxidase activity even if the active site is conserved.</text>
</comment>
<evidence type="ECO:0000256" key="1">
    <source>
        <dbReference type="ARBA" id="ARBA00003629"/>
    </source>
</evidence>
<keyword evidence="8" id="KW-0732">Signal</keyword>
<evidence type="ECO:0000256" key="6">
    <source>
        <dbReference type="ARBA" id="ARBA00022525"/>
    </source>
</evidence>
<dbReference type="EMBL" id="JANJYI010000007">
    <property type="protein sequence ID" value="KAK2640768.1"/>
    <property type="molecule type" value="Genomic_DNA"/>
</dbReference>
<dbReference type="InterPro" id="IPR019780">
    <property type="entry name" value="Germin_Mn-BS"/>
</dbReference>
<evidence type="ECO:0000256" key="3">
    <source>
        <dbReference type="ARBA" id="ARBA00007456"/>
    </source>
</evidence>
<dbReference type="PRINTS" id="PR00325">
    <property type="entry name" value="GERMIN"/>
</dbReference>
<dbReference type="AlphaFoldDB" id="A0AAD9TRR7"/>
<protein>
    <recommendedName>
        <fullName evidence="14">Germin-like protein</fullName>
    </recommendedName>
</protein>
<feature type="binding site" evidence="12">
    <location>
        <position position="172"/>
    </location>
    <ligand>
        <name>oxalate</name>
        <dbReference type="ChEBI" id="CHEBI:30623"/>
    </ligand>
</feature>
<keyword evidence="17" id="KW-1185">Reference proteome</keyword>
<feature type="binding site" evidence="13">
    <location>
        <position position="177"/>
    </location>
    <ligand>
        <name>Mn(2+)</name>
        <dbReference type="ChEBI" id="CHEBI:29035"/>
    </ligand>
</feature>
<proteinExistence type="inferred from homology"/>
<sequence length="284" mass="30079">MVATSVLKALAKIVSSMLVVNRVAGSETVPALALPKAETAIEDFWNSRTASETLWPFRAGNSAKLALVTLKFGGSGAPTRARMPLMFFLAVFATVAWLATAGDPDILTDFVVPPNSLNSTDGNLFTFTGMRGIFENLPSTFKVTKAAMAEFPALNGQSVSMAVLQFPTEGLNPPHTHPRSAELLFLIEGCLEVGFVDTTNKLFVQNLQVGDIFVFPKGLVHYQYNADTKLPAIAISAFGSANAGTVSVPLTVFGTGISDGILAKAFKTDVATVQKIKAGLVPKP</sequence>
<accession>A0AAD9TRR7</accession>
<dbReference type="FunFam" id="2.60.120.10:FF:000098">
    <property type="entry name" value="Germin-like protein 9-3"/>
    <property type="match status" value="1"/>
</dbReference>
<dbReference type="InterPro" id="IPR006045">
    <property type="entry name" value="Cupin_1"/>
</dbReference>
<evidence type="ECO:0000256" key="12">
    <source>
        <dbReference type="PIRSR" id="PIRSR601929-1"/>
    </source>
</evidence>
<dbReference type="SMART" id="SM00835">
    <property type="entry name" value="Cupin_1"/>
    <property type="match status" value="1"/>
</dbReference>
<comment type="subcellular location">
    <subcellularLocation>
        <location evidence="2 14">Secreted</location>
        <location evidence="2 14">Extracellular space</location>
        <location evidence="2 14">Apoplast</location>
    </subcellularLocation>
</comment>
<evidence type="ECO:0000256" key="8">
    <source>
        <dbReference type="ARBA" id="ARBA00022729"/>
    </source>
</evidence>
<evidence type="ECO:0000256" key="9">
    <source>
        <dbReference type="ARBA" id="ARBA00023157"/>
    </source>
</evidence>
<dbReference type="CDD" id="cd02241">
    <property type="entry name" value="cupin_OxOx"/>
    <property type="match status" value="1"/>
</dbReference>
<dbReference type="PROSITE" id="PS00725">
    <property type="entry name" value="GERMIN"/>
    <property type="match status" value="1"/>
</dbReference>
<evidence type="ECO:0000313" key="16">
    <source>
        <dbReference type="EMBL" id="KAK2640768.1"/>
    </source>
</evidence>
<keyword evidence="6 14" id="KW-0964">Secreted</keyword>
<dbReference type="GO" id="GO:0048046">
    <property type="term" value="C:apoplast"/>
    <property type="evidence" value="ECO:0007669"/>
    <property type="project" value="UniProtKB-SubCell"/>
</dbReference>
<feature type="binding site" evidence="13">
    <location>
        <position position="221"/>
    </location>
    <ligand>
        <name>Mn(2+)</name>
        <dbReference type="ChEBI" id="CHEBI:29035"/>
    </ligand>
</feature>
<keyword evidence="10" id="KW-0325">Glycoprotein</keyword>
<dbReference type="GO" id="GO:0030145">
    <property type="term" value="F:manganese ion binding"/>
    <property type="evidence" value="ECO:0007669"/>
    <property type="project" value="UniProtKB-UniRule"/>
</dbReference>
<evidence type="ECO:0000256" key="5">
    <source>
        <dbReference type="ARBA" id="ARBA00022523"/>
    </source>
</evidence>
<keyword evidence="11 12" id="KW-0464">Manganese</keyword>
<reference evidence="16" key="1">
    <citation type="journal article" date="2023" name="Plant J.">
        <title>Genome sequences and population genomics provide insights into the demographic history, inbreeding, and mutation load of two 'living fossil' tree species of Dipteronia.</title>
        <authorList>
            <person name="Feng Y."/>
            <person name="Comes H.P."/>
            <person name="Chen J."/>
            <person name="Zhu S."/>
            <person name="Lu R."/>
            <person name="Zhang X."/>
            <person name="Li P."/>
            <person name="Qiu J."/>
            <person name="Olsen K.M."/>
            <person name="Qiu Y."/>
        </authorList>
    </citation>
    <scope>NUCLEOTIDE SEQUENCE</scope>
    <source>
        <strain evidence="16">KIB01</strain>
    </source>
</reference>
<comment type="caution">
    <text evidence="16">The sequence shown here is derived from an EMBL/GenBank/DDBJ whole genome shotgun (WGS) entry which is preliminary data.</text>
</comment>
<evidence type="ECO:0000256" key="7">
    <source>
        <dbReference type="ARBA" id="ARBA00022723"/>
    </source>
</evidence>
<keyword evidence="9" id="KW-1015">Disulfide bond</keyword>
<feature type="binding site" evidence="13">
    <location>
        <position position="175"/>
    </location>
    <ligand>
        <name>Mn(2+)</name>
        <dbReference type="ChEBI" id="CHEBI:29035"/>
    </ligand>
</feature>
<keyword evidence="5 14" id="KW-0052">Apoplast</keyword>
<evidence type="ECO:0000313" key="17">
    <source>
        <dbReference type="Proteomes" id="UP001280121"/>
    </source>
</evidence>
<evidence type="ECO:0000256" key="14">
    <source>
        <dbReference type="RuleBase" id="RU366015"/>
    </source>
</evidence>
<evidence type="ECO:0000256" key="11">
    <source>
        <dbReference type="ARBA" id="ARBA00023211"/>
    </source>
</evidence>
<evidence type="ECO:0000256" key="10">
    <source>
        <dbReference type="ARBA" id="ARBA00023180"/>
    </source>
</evidence>
<dbReference type="InterPro" id="IPR011051">
    <property type="entry name" value="RmlC_Cupin_sf"/>
</dbReference>
<gene>
    <name evidence="16" type="ORF">Ddye_022531</name>
</gene>
<comment type="similarity">
    <text evidence="3 14">Belongs to the germin family.</text>
</comment>
<evidence type="ECO:0000256" key="13">
    <source>
        <dbReference type="PIRSR" id="PIRSR601929-2"/>
    </source>
</evidence>
<feature type="binding site" evidence="12">
    <location>
        <position position="177"/>
    </location>
    <ligand>
        <name>oxalate</name>
        <dbReference type="ChEBI" id="CHEBI:30623"/>
    </ligand>
</feature>
<dbReference type="InterPro" id="IPR014710">
    <property type="entry name" value="RmlC-like_jellyroll"/>
</dbReference>
<feature type="binding site" evidence="12">
    <location>
        <position position="182"/>
    </location>
    <ligand>
        <name>oxalate</name>
        <dbReference type="ChEBI" id="CHEBI:30623"/>
    </ligand>
</feature>
<dbReference type="PANTHER" id="PTHR31238">
    <property type="entry name" value="GERMIN-LIKE PROTEIN SUBFAMILY 3 MEMBER 3"/>
    <property type="match status" value="1"/>
</dbReference>
<feature type="binding site" evidence="13">
    <location>
        <position position="182"/>
    </location>
    <ligand>
        <name>Mn(2+)</name>
        <dbReference type="ChEBI" id="CHEBI:29035"/>
    </ligand>
</feature>
<feature type="domain" description="Cupin type-1" evidence="15">
    <location>
        <begin position="131"/>
        <end position="274"/>
    </location>
</feature>
<keyword evidence="7 12" id="KW-0479">Metal-binding</keyword>
<dbReference type="Proteomes" id="UP001280121">
    <property type="component" value="Unassembled WGS sequence"/>
</dbReference>
<evidence type="ECO:0000256" key="4">
    <source>
        <dbReference type="ARBA" id="ARBA00011268"/>
    </source>
</evidence>
<comment type="subunit">
    <text evidence="4">Oligomer (believed to be a pentamer but probably hexamer).</text>
</comment>
<dbReference type="InterPro" id="IPR001929">
    <property type="entry name" value="Germin"/>
</dbReference>
<evidence type="ECO:0000256" key="2">
    <source>
        <dbReference type="ARBA" id="ARBA00004271"/>
    </source>
</evidence>
<dbReference type="SUPFAM" id="SSF51182">
    <property type="entry name" value="RmlC-like cupins"/>
    <property type="match status" value="1"/>
</dbReference>
<organism evidence="16 17">
    <name type="scientific">Dipteronia dyeriana</name>
    <dbReference type="NCBI Taxonomy" id="168575"/>
    <lineage>
        <taxon>Eukaryota</taxon>
        <taxon>Viridiplantae</taxon>
        <taxon>Streptophyta</taxon>
        <taxon>Embryophyta</taxon>
        <taxon>Tracheophyta</taxon>
        <taxon>Spermatophyta</taxon>
        <taxon>Magnoliopsida</taxon>
        <taxon>eudicotyledons</taxon>
        <taxon>Gunneridae</taxon>
        <taxon>Pentapetalae</taxon>
        <taxon>rosids</taxon>
        <taxon>malvids</taxon>
        <taxon>Sapindales</taxon>
        <taxon>Sapindaceae</taxon>
        <taxon>Hippocastanoideae</taxon>
        <taxon>Acereae</taxon>
        <taxon>Dipteronia</taxon>
    </lineage>
</organism>